<gene>
    <name evidence="7" type="ORF">PG993_008357</name>
</gene>
<feature type="compositionally biased region" description="Basic residues" evidence="5">
    <location>
        <begin position="110"/>
        <end position="121"/>
    </location>
</feature>
<proteinExistence type="predicted"/>
<accession>A0ABR1T047</accession>
<sequence length="487" mass="54298">MDHHSPPSLTRSPVSSPNTNYPSPDMGNSVYKLDFIYDQICGMNPESSLPSLDAMTPSAAEWNESNMLHNSSSGEVPPTIPSMDYDAFAGYDSTFSPAYTHDAFPSHSSHTQHQHHHHPRSLSHTPDPMPGSNYPYPHSVSPAPPLKMESHSGYRSPPEASQYPSPHSQHALPVTMSGYSSASSSSNYMTEPPSHSWSRPEYPPLATEPYRSPSSSYLDPAGRPSALSQRAAAHRAPRAKQRRLTTRDEANFQCDVKGCGKLFSRSYNFKAHLETHDEKREYPFPCQVEGCTKKFVRKTDLSRHHQSVHMKERNHKCDFCGRTFARKDTLRRHMEDGCSKRFDISTLNVRNEGYDLHGARSSPEAWSHPVYATSAAHCSANAQSQPERARTCIVITPATYSKLFSARKQPSPALCYARASLRHSKQGAQGICSSKKELAEEALLPCRGRLFHHAGSRHSVVVLELGPQIEEEPDASVHVNIWKDFNP</sequence>
<evidence type="ECO:0000256" key="1">
    <source>
        <dbReference type="ARBA" id="ARBA00022723"/>
    </source>
</evidence>
<protein>
    <recommendedName>
        <fullName evidence="6">C2H2-type domain-containing protein</fullName>
    </recommendedName>
</protein>
<keyword evidence="2 4" id="KW-0863">Zinc-finger</keyword>
<evidence type="ECO:0000256" key="3">
    <source>
        <dbReference type="ARBA" id="ARBA00022833"/>
    </source>
</evidence>
<comment type="caution">
    <text evidence="7">The sequence shown here is derived from an EMBL/GenBank/DDBJ whole genome shotgun (WGS) entry which is preliminary data.</text>
</comment>
<evidence type="ECO:0000256" key="2">
    <source>
        <dbReference type="ARBA" id="ARBA00022771"/>
    </source>
</evidence>
<dbReference type="SMART" id="SM00355">
    <property type="entry name" value="ZnF_C2H2"/>
    <property type="match status" value="3"/>
</dbReference>
<dbReference type="PANTHER" id="PTHR23235:SF120">
    <property type="entry name" value="KRUPPEL-LIKE FACTOR 15"/>
    <property type="match status" value="1"/>
</dbReference>
<name>A0ABR1T047_9PEZI</name>
<keyword evidence="1" id="KW-0479">Metal-binding</keyword>
<keyword evidence="3" id="KW-0862">Zinc</keyword>
<feature type="compositionally biased region" description="Low complexity" evidence="5">
    <location>
        <begin position="177"/>
        <end position="186"/>
    </location>
</feature>
<feature type="compositionally biased region" description="Basic residues" evidence="5">
    <location>
        <begin position="232"/>
        <end position="244"/>
    </location>
</feature>
<evidence type="ECO:0000313" key="8">
    <source>
        <dbReference type="Proteomes" id="UP001444661"/>
    </source>
</evidence>
<dbReference type="PROSITE" id="PS50157">
    <property type="entry name" value="ZINC_FINGER_C2H2_2"/>
    <property type="match status" value="3"/>
</dbReference>
<reference evidence="7 8" key="1">
    <citation type="submission" date="2023-01" db="EMBL/GenBank/DDBJ databases">
        <title>Analysis of 21 Apiospora genomes using comparative genomics revels a genus with tremendous synthesis potential of carbohydrate active enzymes and secondary metabolites.</title>
        <authorList>
            <person name="Sorensen T."/>
        </authorList>
    </citation>
    <scope>NUCLEOTIDE SEQUENCE [LARGE SCALE GENOMIC DNA]</scope>
    <source>
        <strain evidence="7 8">CBS 33761</strain>
    </source>
</reference>
<dbReference type="PANTHER" id="PTHR23235">
    <property type="entry name" value="KRUEPPEL-LIKE TRANSCRIPTION FACTOR"/>
    <property type="match status" value="1"/>
</dbReference>
<dbReference type="InterPro" id="IPR036236">
    <property type="entry name" value="Znf_C2H2_sf"/>
</dbReference>
<evidence type="ECO:0000259" key="6">
    <source>
        <dbReference type="PROSITE" id="PS50157"/>
    </source>
</evidence>
<dbReference type="Gene3D" id="3.30.160.60">
    <property type="entry name" value="Classic Zinc Finger"/>
    <property type="match status" value="3"/>
</dbReference>
<feature type="region of interest" description="Disordered" evidence="5">
    <location>
        <begin position="102"/>
        <end position="244"/>
    </location>
</feature>
<dbReference type="Pfam" id="PF00096">
    <property type="entry name" value="zf-C2H2"/>
    <property type="match status" value="3"/>
</dbReference>
<dbReference type="SUPFAM" id="SSF57667">
    <property type="entry name" value="beta-beta-alpha zinc fingers"/>
    <property type="match status" value="2"/>
</dbReference>
<feature type="region of interest" description="Disordered" evidence="5">
    <location>
        <begin position="1"/>
        <end position="25"/>
    </location>
</feature>
<feature type="domain" description="C2H2-type" evidence="6">
    <location>
        <begin position="315"/>
        <end position="342"/>
    </location>
</feature>
<dbReference type="Proteomes" id="UP001444661">
    <property type="component" value="Unassembled WGS sequence"/>
</dbReference>
<dbReference type="InterPro" id="IPR013087">
    <property type="entry name" value="Znf_C2H2_type"/>
</dbReference>
<dbReference type="PROSITE" id="PS00028">
    <property type="entry name" value="ZINC_FINGER_C2H2_1"/>
    <property type="match status" value="2"/>
</dbReference>
<feature type="compositionally biased region" description="Polar residues" evidence="5">
    <location>
        <begin position="7"/>
        <end position="22"/>
    </location>
</feature>
<dbReference type="EMBL" id="JAQQWK010000006">
    <property type="protein sequence ID" value="KAK8039946.1"/>
    <property type="molecule type" value="Genomic_DNA"/>
</dbReference>
<feature type="compositionally biased region" description="Polar residues" evidence="5">
    <location>
        <begin position="187"/>
        <end position="197"/>
    </location>
</feature>
<evidence type="ECO:0000313" key="7">
    <source>
        <dbReference type="EMBL" id="KAK8039946.1"/>
    </source>
</evidence>
<feature type="domain" description="C2H2-type" evidence="6">
    <location>
        <begin position="252"/>
        <end position="281"/>
    </location>
</feature>
<evidence type="ECO:0000256" key="5">
    <source>
        <dbReference type="SAM" id="MobiDB-lite"/>
    </source>
</evidence>
<feature type="domain" description="C2H2-type" evidence="6">
    <location>
        <begin position="284"/>
        <end position="314"/>
    </location>
</feature>
<organism evidence="7 8">
    <name type="scientific">Apiospora rasikravindrae</name>
    <dbReference type="NCBI Taxonomy" id="990691"/>
    <lineage>
        <taxon>Eukaryota</taxon>
        <taxon>Fungi</taxon>
        <taxon>Dikarya</taxon>
        <taxon>Ascomycota</taxon>
        <taxon>Pezizomycotina</taxon>
        <taxon>Sordariomycetes</taxon>
        <taxon>Xylariomycetidae</taxon>
        <taxon>Amphisphaeriales</taxon>
        <taxon>Apiosporaceae</taxon>
        <taxon>Apiospora</taxon>
    </lineage>
</organism>
<evidence type="ECO:0000256" key="4">
    <source>
        <dbReference type="PROSITE-ProRule" id="PRU00042"/>
    </source>
</evidence>
<keyword evidence="8" id="KW-1185">Reference proteome</keyword>